<dbReference type="Proteomes" id="UP001153148">
    <property type="component" value="Unassembled WGS sequence"/>
</dbReference>
<name>A0ABN7NN12_TIMPD</name>
<accession>A0ABN7NN12</accession>
<evidence type="ECO:0000256" key="1">
    <source>
        <dbReference type="SAM" id="MobiDB-lite"/>
    </source>
</evidence>
<keyword evidence="3" id="KW-1185">Reference proteome</keyword>
<proteinExistence type="predicted"/>
<gene>
    <name evidence="2" type="ORF">TPAB3V08_LOCUS4235</name>
</gene>
<feature type="region of interest" description="Disordered" evidence="1">
    <location>
        <begin position="1"/>
        <end position="22"/>
    </location>
</feature>
<sequence>MEKHGSDNRDGTPTLDDDDVVDLSADDNMTALDLDKMDDAQHEKDVEELMAVESTAQACIMRALSIVSRGQPAHCVLCDVMICIMRALSIVSRGQPAHCVVCDVMICIMRALSIVLFFFSQQLESSFDVIYIHSELGIHSPFGSVVSLWSAPVKLTFSEMSCLCSDENTEEKELMLLEAVLEEEENIGGGYLT</sequence>
<evidence type="ECO:0000313" key="2">
    <source>
        <dbReference type="EMBL" id="CAG2057256.1"/>
    </source>
</evidence>
<feature type="compositionally biased region" description="Basic and acidic residues" evidence="1">
    <location>
        <begin position="1"/>
        <end position="10"/>
    </location>
</feature>
<organism evidence="2 3">
    <name type="scientific">Timema podura</name>
    <name type="common">Walking stick</name>
    <dbReference type="NCBI Taxonomy" id="61482"/>
    <lineage>
        <taxon>Eukaryota</taxon>
        <taxon>Metazoa</taxon>
        <taxon>Ecdysozoa</taxon>
        <taxon>Arthropoda</taxon>
        <taxon>Hexapoda</taxon>
        <taxon>Insecta</taxon>
        <taxon>Pterygota</taxon>
        <taxon>Neoptera</taxon>
        <taxon>Polyneoptera</taxon>
        <taxon>Phasmatodea</taxon>
        <taxon>Timematodea</taxon>
        <taxon>Timematoidea</taxon>
        <taxon>Timematidae</taxon>
        <taxon>Timema</taxon>
    </lineage>
</organism>
<reference evidence="2" key="1">
    <citation type="submission" date="2021-03" db="EMBL/GenBank/DDBJ databases">
        <authorList>
            <person name="Tran Van P."/>
        </authorList>
    </citation>
    <scope>NUCLEOTIDE SEQUENCE</scope>
</reference>
<evidence type="ECO:0000313" key="3">
    <source>
        <dbReference type="Proteomes" id="UP001153148"/>
    </source>
</evidence>
<dbReference type="EMBL" id="CAJPIN010005115">
    <property type="protein sequence ID" value="CAG2057256.1"/>
    <property type="molecule type" value="Genomic_DNA"/>
</dbReference>
<protein>
    <submittedName>
        <fullName evidence="2">Uncharacterized protein</fullName>
    </submittedName>
</protein>
<comment type="caution">
    <text evidence="2">The sequence shown here is derived from an EMBL/GenBank/DDBJ whole genome shotgun (WGS) entry which is preliminary data.</text>
</comment>